<proteinExistence type="predicted"/>
<protein>
    <recommendedName>
        <fullName evidence="2">Clr5 domain-containing protein</fullName>
    </recommendedName>
</protein>
<evidence type="ECO:0000259" key="2">
    <source>
        <dbReference type="Pfam" id="PF14420"/>
    </source>
</evidence>
<organism evidence="3 4">
    <name type="scientific">Knufia fluminis</name>
    <dbReference type="NCBI Taxonomy" id="191047"/>
    <lineage>
        <taxon>Eukaryota</taxon>
        <taxon>Fungi</taxon>
        <taxon>Dikarya</taxon>
        <taxon>Ascomycota</taxon>
        <taxon>Pezizomycotina</taxon>
        <taxon>Eurotiomycetes</taxon>
        <taxon>Chaetothyriomycetidae</taxon>
        <taxon>Chaetothyriales</taxon>
        <taxon>Trichomeriaceae</taxon>
        <taxon>Knufia</taxon>
    </lineage>
</organism>
<reference evidence="3 4" key="1">
    <citation type="submission" date="2022-12" db="EMBL/GenBank/DDBJ databases">
        <title>Genomic features and morphological characterization of a novel Knufia sp. strain isolated from spacecraft assembly facility.</title>
        <authorList>
            <person name="Teixeira M."/>
            <person name="Chander A.M."/>
            <person name="Stajich J.E."/>
            <person name="Venkateswaran K."/>
        </authorList>
    </citation>
    <scope>NUCLEOTIDE SEQUENCE [LARGE SCALE GENOMIC DNA]</scope>
    <source>
        <strain evidence="3 4">FJI-L2-BK-P2</strain>
    </source>
</reference>
<dbReference type="AlphaFoldDB" id="A0AAN8I1A4"/>
<feature type="region of interest" description="Disordered" evidence="1">
    <location>
        <begin position="286"/>
        <end position="306"/>
    </location>
</feature>
<feature type="compositionally biased region" description="Polar residues" evidence="1">
    <location>
        <begin position="286"/>
        <end position="296"/>
    </location>
</feature>
<gene>
    <name evidence="3" type="ORF">OHC33_010531</name>
</gene>
<dbReference type="EMBL" id="JAKLMC020000047">
    <property type="protein sequence ID" value="KAK5948497.1"/>
    <property type="molecule type" value="Genomic_DNA"/>
</dbReference>
<name>A0AAN8I1A4_9EURO</name>
<evidence type="ECO:0000313" key="3">
    <source>
        <dbReference type="EMBL" id="KAK5948497.1"/>
    </source>
</evidence>
<evidence type="ECO:0000313" key="4">
    <source>
        <dbReference type="Proteomes" id="UP001316803"/>
    </source>
</evidence>
<keyword evidence="4" id="KW-1185">Reference proteome</keyword>
<accession>A0AAN8I1A4</accession>
<comment type="caution">
    <text evidence="3">The sequence shown here is derived from an EMBL/GenBank/DDBJ whole genome shotgun (WGS) entry which is preliminary data.</text>
</comment>
<evidence type="ECO:0000256" key="1">
    <source>
        <dbReference type="SAM" id="MobiDB-lite"/>
    </source>
</evidence>
<feature type="domain" description="Clr5" evidence="2">
    <location>
        <begin position="34"/>
        <end position="82"/>
    </location>
</feature>
<sequence>MAEATAPSNDLSLVIYQQQRESSPTPSFLGDPGWSQCRADIERLYLGGQEKQQILRHLERKHDFKPTYHELKLMIKKWRLRKPLMARTRKPIMRSRLPDFDVSPISVSMPTSNLPPDRYLYQRSLQEAGIWLLGACTQLWHDMTTTSLEPPDPDDLSLVTILHHRFATPLSIGNGRKPSNNAAIGEVYIEVISGIIKFLRTRFDTPEEVVRVRPAVMAMLLAAFKEFLDDDTQLTHAHLQGLRSLNADYGFKYVTNQSTIAECYAKLDLLYVLRFRAAPIFGSVFQDSQQPPSAQHGQKDDRTSKHMSRISPKFYTAATRGY</sequence>
<dbReference type="InterPro" id="IPR025676">
    <property type="entry name" value="Clr5_dom"/>
</dbReference>
<dbReference type="Pfam" id="PF14420">
    <property type="entry name" value="Clr5"/>
    <property type="match status" value="1"/>
</dbReference>
<dbReference type="Proteomes" id="UP001316803">
    <property type="component" value="Unassembled WGS sequence"/>
</dbReference>